<feature type="transmembrane region" description="Helical" evidence="2">
    <location>
        <begin position="32"/>
        <end position="54"/>
    </location>
</feature>
<evidence type="ECO:0000256" key="1">
    <source>
        <dbReference type="SAM" id="MobiDB-lite"/>
    </source>
</evidence>
<organism evidence="3 4">
    <name type="scientific">Effusibacillus consociatus</name>
    <dbReference type="NCBI Taxonomy" id="1117041"/>
    <lineage>
        <taxon>Bacteria</taxon>
        <taxon>Bacillati</taxon>
        <taxon>Bacillota</taxon>
        <taxon>Bacilli</taxon>
        <taxon>Bacillales</taxon>
        <taxon>Alicyclobacillaceae</taxon>
        <taxon>Effusibacillus</taxon>
    </lineage>
</organism>
<gene>
    <name evidence="3" type="primary">spoIIIAF</name>
    <name evidence="3" type="ORF">ACFO8Q_17585</name>
</gene>
<dbReference type="Proteomes" id="UP001596002">
    <property type="component" value="Unassembled WGS sequence"/>
</dbReference>
<keyword evidence="2" id="KW-1133">Transmembrane helix</keyword>
<comment type="caution">
    <text evidence="3">The sequence shown here is derived from an EMBL/GenBank/DDBJ whole genome shotgun (WGS) entry which is preliminary data.</text>
</comment>
<evidence type="ECO:0000313" key="3">
    <source>
        <dbReference type="EMBL" id="MFC4769146.1"/>
    </source>
</evidence>
<name>A0ABV9Q4S4_9BACL</name>
<dbReference type="RefSeq" id="WP_380027339.1">
    <property type="nucleotide sequence ID" value="NZ_JBHSHC010000119.1"/>
</dbReference>
<reference evidence="4" key="1">
    <citation type="journal article" date="2019" name="Int. J. Syst. Evol. Microbiol.">
        <title>The Global Catalogue of Microorganisms (GCM) 10K type strain sequencing project: providing services to taxonomists for standard genome sequencing and annotation.</title>
        <authorList>
            <consortium name="The Broad Institute Genomics Platform"/>
            <consortium name="The Broad Institute Genome Sequencing Center for Infectious Disease"/>
            <person name="Wu L."/>
            <person name="Ma J."/>
        </authorList>
    </citation>
    <scope>NUCLEOTIDE SEQUENCE [LARGE SCALE GENOMIC DNA]</scope>
    <source>
        <strain evidence="4">WYCCWR 12678</strain>
    </source>
</reference>
<evidence type="ECO:0000313" key="4">
    <source>
        <dbReference type="Proteomes" id="UP001596002"/>
    </source>
</evidence>
<evidence type="ECO:0000256" key="2">
    <source>
        <dbReference type="SAM" id="Phobius"/>
    </source>
</evidence>
<dbReference type="NCBIfam" id="TIGR02896">
    <property type="entry name" value="spore_III_AF"/>
    <property type="match status" value="1"/>
</dbReference>
<feature type="transmembrane region" description="Helical" evidence="2">
    <location>
        <begin position="6"/>
        <end position="25"/>
    </location>
</feature>
<keyword evidence="2" id="KW-0472">Membrane</keyword>
<feature type="region of interest" description="Disordered" evidence="1">
    <location>
        <begin position="167"/>
        <end position="186"/>
    </location>
</feature>
<keyword evidence="2" id="KW-0812">Transmembrane</keyword>
<protein>
    <submittedName>
        <fullName evidence="3">Stage III sporulation protein AF</fullName>
    </submittedName>
</protein>
<proteinExistence type="predicted"/>
<dbReference type="EMBL" id="JBHSHC010000119">
    <property type="protein sequence ID" value="MFC4769146.1"/>
    <property type="molecule type" value="Genomic_DNA"/>
</dbReference>
<accession>A0ABV9Q4S4</accession>
<keyword evidence="4" id="KW-1185">Reference proteome</keyword>
<dbReference type="InterPro" id="IPR014245">
    <property type="entry name" value="Spore_III_AF"/>
</dbReference>
<sequence length="211" mass="23895">MALLSSWLLQIVLILLFAVVMDLVIPTNAMRNYVRVVMGLVIMVTMLKPISALYDNKFDLSRIQWPEAGAQFAGFDSIKSKAEKLQRDQMRQAQEQLHIQLEKLVKEQVESAYPLEVTQVQARFADPLNESHPSPEITELSLQVRPKENNRSGSEIQPVQPVNIQLDKQQEPGKPQADSIDQEKISKQIKQDLASRFQISGSAVSIKWMAD</sequence>
<dbReference type="Pfam" id="PF09581">
    <property type="entry name" value="Spore_III_AF"/>
    <property type="match status" value="1"/>
</dbReference>